<accession>A0ABM7WP44</accession>
<sequence>MTRKSILTLALAGALFAPGLARAHCDTLDGPVVGAARAALERGDLNPVLAWIQPAHEAEIRDAFAKARAARKAGKDARAVADTWFFETVVRLHRAGEGAPYTGLKPAGEALDPAVAAVDRAVAGGDPAAVEALLVDAVRGGVRERFARLAAERPPGADVAAGRRWVAAYVPLVHWAEAVHAAARGGGDAHGAAEAAGGAAPVGAVEGHGARDAAAEPRGH</sequence>
<dbReference type="Proteomes" id="UP001162891">
    <property type="component" value="Chromosome"/>
</dbReference>
<dbReference type="Pfam" id="PF20046">
    <property type="entry name" value="DUF6448"/>
    <property type="match status" value="1"/>
</dbReference>
<feature type="compositionally biased region" description="Basic and acidic residues" evidence="1">
    <location>
        <begin position="208"/>
        <end position="220"/>
    </location>
</feature>
<keyword evidence="2" id="KW-0732">Signal</keyword>
<dbReference type="InterPro" id="IPR045613">
    <property type="entry name" value="DUF6448"/>
</dbReference>
<dbReference type="RefSeq" id="WP_248357633.1">
    <property type="nucleotide sequence ID" value="NZ_AP025591.1"/>
</dbReference>
<evidence type="ECO:0000313" key="4">
    <source>
        <dbReference type="Proteomes" id="UP001162891"/>
    </source>
</evidence>
<feature type="signal peptide" evidence="2">
    <location>
        <begin position="1"/>
        <end position="23"/>
    </location>
</feature>
<reference evidence="4" key="1">
    <citation type="journal article" date="2022" name="Int. J. Syst. Evol. Microbiol.">
        <title>Anaeromyxobacter oryzae sp. nov., Anaeromyxobacter diazotrophicus sp. nov. and Anaeromyxobacter paludicola sp. nov., isolated from paddy soils.</title>
        <authorList>
            <person name="Itoh H."/>
            <person name="Xu Z."/>
            <person name="Mise K."/>
            <person name="Masuda Y."/>
            <person name="Ushijima N."/>
            <person name="Hayakawa C."/>
            <person name="Shiratori Y."/>
            <person name="Senoo K."/>
        </authorList>
    </citation>
    <scope>NUCLEOTIDE SEQUENCE [LARGE SCALE GENOMIC DNA]</scope>
    <source>
        <strain evidence="4">Red232</strain>
    </source>
</reference>
<keyword evidence="4" id="KW-1185">Reference proteome</keyword>
<name>A0ABM7WP44_9BACT</name>
<organism evidence="3 4">
    <name type="scientific">Anaeromyxobacter oryzae</name>
    <dbReference type="NCBI Taxonomy" id="2918170"/>
    <lineage>
        <taxon>Bacteria</taxon>
        <taxon>Pseudomonadati</taxon>
        <taxon>Myxococcota</taxon>
        <taxon>Myxococcia</taxon>
        <taxon>Myxococcales</taxon>
        <taxon>Cystobacterineae</taxon>
        <taxon>Anaeromyxobacteraceae</taxon>
        <taxon>Anaeromyxobacter</taxon>
    </lineage>
</organism>
<feature type="region of interest" description="Disordered" evidence="1">
    <location>
        <begin position="199"/>
        <end position="220"/>
    </location>
</feature>
<evidence type="ECO:0000313" key="3">
    <source>
        <dbReference type="EMBL" id="BDG01241.1"/>
    </source>
</evidence>
<evidence type="ECO:0000256" key="1">
    <source>
        <dbReference type="SAM" id="MobiDB-lite"/>
    </source>
</evidence>
<dbReference type="EMBL" id="AP025591">
    <property type="protein sequence ID" value="BDG01241.1"/>
    <property type="molecule type" value="Genomic_DNA"/>
</dbReference>
<feature type="chain" id="PRO_5045316618" evidence="2">
    <location>
        <begin position="24"/>
        <end position="220"/>
    </location>
</feature>
<gene>
    <name evidence="3" type="ORF">AMOR_02370</name>
</gene>
<protein>
    <submittedName>
        <fullName evidence="3">Uncharacterized protein</fullName>
    </submittedName>
</protein>
<proteinExistence type="predicted"/>
<evidence type="ECO:0000256" key="2">
    <source>
        <dbReference type="SAM" id="SignalP"/>
    </source>
</evidence>